<proteinExistence type="predicted"/>
<feature type="domain" description="Lcl C-terminal" evidence="3">
    <location>
        <begin position="352"/>
        <end position="489"/>
    </location>
</feature>
<keyword evidence="5" id="KW-1185">Reference proteome</keyword>
<feature type="chain" id="PRO_5047539065" evidence="2">
    <location>
        <begin position="21"/>
        <end position="491"/>
    </location>
</feature>
<dbReference type="EMBL" id="JBHRYR010000003">
    <property type="protein sequence ID" value="MFC3853599.1"/>
    <property type="molecule type" value="Genomic_DNA"/>
</dbReference>
<feature type="signal peptide" evidence="2">
    <location>
        <begin position="1"/>
        <end position="20"/>
    </location>
</feature>
<dbReference type="RefSeq" id="WP_380696909.1">
    <property type="nucleotide sequence ID" value="NZ_JBHRYR010000003.1"/>
</dbReference>
<dbReference type="InterPro" id="IPR011460">
    <property type="entry name" value="Lcl_C"/>
</dbReference>
<dbReference type="CDD" id="cd13602">
    <property type="entry name" value="PBP2_TRAP_BpDctp6_7"/>
    <property type="match status" value="1"/>
</dbReference>
<evidence type="ECO:0000259" key="3">
    <source>
        <dbReference type="Pfam" id="PF07603"/>
    </source>
</evidence>
<protein>
    <submittedName>
        <fullName evidence="4">TRAP transporter substrate-binding protein DctP</fullName>
    </submittedName>
</protein>
<comment type="caution">
    <text evidence="4">The sequence shown here is derived from an EMBL/GenBank/DDBJ whole genome shotgun (WGS) entry which is preliminary data.</text>
</comment>
<gene>
    <name evidence="4" type="primary">dctP</name>
    <name evidence="4" type="ORF">ACFOOG_12200</name>
</gene>
<dbReference type="Gene3D" id="3.40.190.170">
    <property type="entry name" value="Bacterial extracellular solute-binding protein, family 7"/>
    <property type="match status" value="1"/>
</dbReference>
<keyword evidence="1 2" id="KW-0732">Signal</keyword>
<evidence type="ECO:0000256" key="2">
    <source>
        <dbReference type="SAM" id="SignalP"/>
    </source>
</evidence>
<dbReference type="Pfam" id="PF07603">
    <property type="entry name" value="Lcl_C"/>
    <property type="match status" value="1"/>
</dbReference>
<name>A0ABV7ZZA0_9GAMM</name>
<organism evidence="4 5">
    <name type="scientific">Saccharospirillum mangrovi</name>
    <dbReference type="NCBI Taxonomy" id="2161747"/>
    <lineage>
        <taxon>Bacteria</taxon>
        <taxon>Pseudomonadati</taxon>
        <taxon>Pseudomonadota</taxon>
        <taxon>Gammaproteobacteria</taxon>
        <taxon>Oceanospirillales</taxon>
        <taxon>Saccharospirillaceae</taxon>
        <taxon>Saccharospirillum</taxon>
    </lineage>
</organism>
<dbReference type="PANTHER" id="PTHR33376">
    <property type="match status" value="1"/>
</dbReference>
<dbReference type="NCBIfam" id="NF037995">
    <property type="entry name" value="TRAP_S1"/>
    <property type="match status" value="1"/>
</dbReference>
<evidence type="ECO:0000313" key="5">
    <source>
        <dbReference type="Proteomes" id="UP001595617"/>
    </source>
</evidence>
<dbReference type="Proteomes" id="UP001595617">
    <property type="component" value="Unassembled WGS sequence"/>
</dbReference>
<accession>A0ABV7ZZA0</accession>
<sequence length="491" mass="55263">MKFLPNFVLIYCLTTLTSFAETWEIHTPYTNDVHTTDVLDYFASLLEMSPSIDANVELKTGAEVFGNSDMYRAVRTGRALFGEILLGNLADIDPIFDLDNLPFLATDFTSARILWTVTRPAIERSLSDQGIVLLYAVPWPPQGLYTNQRINTVSDLSGLRLRSYSLSTTDLALKLNTLPVPLATQEIPSAFAENTIDAMITSSTIGVATQAWRFAQHYTAIPSWLPKNIVMMNKRWFDGLPAATQSAILAAAEDAEQQGWARAEDSTQEMVAHLAGQGMEIAQPTPELQHELRQIGLKMAVEWAATAGLTRQLVLEDYYRALEDATPSHNDTNNARPVAQSPFLIRNANYAIDPRTGLIWQRCSFGQTANGEACEGTAQRHSWSGAQRIINELNQQEGTQWRLPTRTELAEIQICHADRRTPNMSTLCEEFTDRPTLYRDTFPDTLPRWYWTQDTLIDDDGYAWALDFSVGHQYPIGKFGYSHYLRLVREP</sequence>
<evidence type="ECO:0000313" key="4">
    <source>
        <dbReference type="EMBL" id="MFC3853599.1"/>
    </source>
</evidence>
<evidence type="ECO:0000256" key="1">
    <source>
        <dbReference type="ARBA" id="ARBA00022729"/>
    </source>
</evidence>
<dbReference type="Pfam" id="PF03480">
    <property type="entry name" value="DctP"/>
    <property type="match status" value="1"/>
</dbReference>
<dbReference type="InterPro" id="IPR038404">
    <property type="entry name" value="TRAP_DctP_sf"/>
</dbReference>
<dbReference type="InterPro" id="IPR018389">
    <property type="entry name" value="DctP_fam"/>
</dbReference>
<dbReference type="PANTHER" id="PTHR33376:SF4">
    <property type="entry name" value="SIALIC ACID-BINDING PERIPLASMIC PROTEIN SIAP"/>
    <property type="match status" value="1"/>
</dbReference>
<reference evidence="5" key="1">
    <citation type="journal article" date="2019" name="Int. J. Syst. Evol. Microbiol.">
        <title>The Global Catalogue of Microorganisms (GCM) 10K type strain sequencing project: providing services to taxonomists for standard genome sequencing and annotation.</title>
        <authorList>
            <consortium name="The Broad Institute Genomics Platform"/>
            <consortium name="The Broad Institute Genome Sequencing Center for Infectious Disease"/>
            <person name="Wu L."/>
            <person name="Ma J."/>
        </authorList>
    </citation>
    <scope>NUCLEOTIDE SEQUENCE [LARGE SCALE GENOMIC DNA]</scope>
    <source>
        <strain evidence="5">IBRC 10765</strain>
    </source>
</reference>